<gene>
    <name evidence="3" type="primary">CIA1</name>
    <name evidence="6" type="ORF">LEMA_P046090.1</name>
</gene>
<feature type="repeat" description="WD" evidence="4">
    <location>
        <begin position="604"/>
        <end position="636"/>
    </location>
</feature>
<dbReference type="PANTHER" id="PTHR19920:SF0">
    <property type="entry name" value="CYTOSOLIC IRON-SULFUR PROTEIN ASSEMBLY PROTEIN CIAO1-RELATED"/>
    <property type="match status" value="1"/>
</dbReference>
<feature type="compositionally biased region" description="Acidic residues" evidence="5">
    <location>
        <begin position="581"/>
        <end position="594"/>
    </location>
</feature>
<dbReference type="OrthoDB" id="284782at2759"/>
<dbReference type="SUPFAM" id="SSF50978">
    <property type="entry name" value="WD40 repeat-like"/>
    <property type="match status" value="1"/>
</dbReference>
<feature type="region of interest" description="Disordered" evidence="5">
    <location>
        <begin position="573"/>
        <end position="594"/>
    </location>
</feature>
<comment type="similarity">
    <text evidence="3">Belongs to the WD repeat CIA1 family.</text>
</comment>
<reference evidence="7" key="1">
    <citation type="journal article" date="2011" name="Nat. Commun.">
        <title>Effector diversification within compartments of the Leptosphaeria maculans genome affected by Repeat-Induced Point mutations.</title>
        <authorList>
            <person name="Rouxel T."/>
            <person name="Grandaubert J."/>
            <person name="Hane J.K."/>
            <person name="Hoede C."/>
            <person name="van de Wouw A.P."/>
            <person name="Couloux A."/>
            <person name="Dominguez V."/>
            <person name="Anthouard V."/>
            <person name="Bally P."/>
            <person name="Bourras S."/>
            <person name="Cozijnsen A.J."/>
            <person name="Ciuffetti L.M."/>
            <person name="Degrave A."/>
            <person name="Dilmaghani A."/>
            <person name="Duret L."/>
            <person name="Fudal I."/>
            <person name="Goodwin S.B."/>
            <person name="Gout L."/>
            <person name="Glaser N."/>
            <person name="Linglin J."/>
            <person name="Kema G.H.J."/>
            <person name="Lapalu N."/>
            <person name="Lawrence C.B."/>
            <person name="May K."/>
            <person name="Meyer M."/>
            <person name="Ollivier B."/>
            <person name="Poulain J."/>
            <person name="Schoch C.L."/>
            <person name="Simon A."/>
            <person name="Spatafora J.W."/>
            <person name="Stachowiak A."/>
            <person name="Turgeon B.G."/>
            <person name="Tyler B.M."/>
            <person name="Vincent D."/>
            <person name="Weissenbach J."/>
            <person name="Amselem J."/>
            <person name="Quesneville H."/>
            <person name="Oliver R.P."/>
            <person name="Wincker P."/>
            <person name="Balesdent M.-H."/>
            <person name="Howlett B.J."/>
        </authorList>
    </citation>
    <scope>NUCLEOTIDE SEQUENCE [LARGE SCALE GENOMIC DNA]</scope>
    <source>
        <strain evidence="7">JN3 / isolate v23.1.3 / race Av1-4-5-6-7-8</strain>
    </source>
</reference>
<dbReference type="EMBL" id="FP929083">
    <property type="protein sequence ID" value="CBX91903.1"/>
    <property type="molecule type" value="Genomic_DNA"/>
</dbReference>
<dbReference type="VEuPathDB" id="FungiDB:LEMA_P046090.1"/>
<dbReference type="HAMAP" id="MF_03037">
    <property type="entry name" value="ciao1"/>
    <property type="match status" value="1"/>
</dbReference>
<keyword evidence="7" id="KW-1185">Reference proteome</keyword>
<evidence type="ECO:0000313" key="6">
    <source>
        <dbReference type="EMBL" id="CBX91903.1"/>
    </source>
</evidence>
<keyword evidence="1 4" id="KW-0853">WD repeat</keyword>
<dbReference type="PROSITE" id="PS50294">
    <property type="entry name" value="WD_REPEATS_REGION"/>
    <property type="match status" value="2"/>
</dbReference>
<evidence type="ECO:0000256" key="3">
    <source>
        <dbReference type="HAMAP-Rule" id="MF_03037"/>
    </source>
</evidence>
<feature type="repeat" description="WD" evidence="4">
    <location>
        <begin position="649"/>
        <end position="680"/>
    </location>
</feature>
<dbReference type="InterPro" id="IPR015943">
    <property type="entry name" value="WD40/YVTN_repeat-like_dom_sf"/>
</dbReference>
<name>E5R4D5_LEPMJ</name>
<dbReference type="PROSITE" id="PS50082">
    <property type="entry name" value="WD_REPEATS_2"/>
    <property type="match status" value="3"/>
</dbReference>
<dbReference type="InterPro" id="IPR036322">
    <property type="entry name" value="WD40_repeat_dom_sf"/>
</dbReference>
<dbReference type="InterPro" id="IPR001680">
    <property type="entry name" value="WD40_rpt"/>
</dbReference>
<dbReference type="STRING" id="985895.E5R4D5"/>
<evidence type="ECO:0000256" key="1">
    <source>
        <dbReference type="ARBA" id="ARBA00022574"/>
    </source>
</evidence>
<dbReference type="SMART" id="SM00320">
    <property type="entry name" value="WD40"/>
    <property type="match status" value="7"/>
</dbReference>
<sequence>MLRTLELGRAVLGSAAPHLELWLTTSITLLIPQPNTTLQQMDTASLFHLLSSGHVWAARGHDMHLIFEPTLGEEPLAANHLQRLTMCLLQAPLWDQLLLDPQPSHSTVAPPGTIRLSLGQMSYEEANAGQKRQQSPNQLPVAHVRPPEGVATVTLEAICVSMSVLEPRQSTRPTGKRSKLHVDKLMTRNEDLKRRRLTTSYNLHPATQDHHITLPEGINEALANSAKDEPGLQETKGSCNAALIEDLIQGAMRIVISGSLGKWANGLKVKANTIHQSLSEIAPLLWQPGFAQGLSQRSHLSRIISRSMIEMICMRSTPSSSSLSAKLGLLTANIQTETSRAKDRMNIGPKRGDDGCSAALSGQIWIHMLKILSNRPVTPLLPGIWSTTRRKYHSADDQILLLDTPSLLAADLAPVLEELGPYRSGDAYERASTNEGNQDDLFAAANDTARLKVRLVREVEDDIDMSGTEEQQREGAKGGRAHSPSARPARLAPLATLTPTSSSRTWQSAPHPSLPIVATACSDRSVRVYSLTCFTLLHSITGGHKRSVRSVSWKPGTHDQTVLATGSFDASAGIWRREQGGDDDEEEKEGERDEADDYQFSCILDGHESEIKCLSWSPSGQYLATCSRDKSVWIWEELEDDNFETVAVLQEHDGDVKCVAWHPDEDMLVSASYDDTVRLYREDADDWVQVAMIDGHDKTVWWAEFEGSAMSRKDYRAQREGLSEAQNQHIVALERSGPRLATCSDDCTVRIWRRTPKDTDNTTSANTGVPSIIRSMAIDEDWYQEAILPQVHERAVYSVSWSRITGMIVSAGSDGKIVVYKEGWARQQTSSDTQSPLMGHDSSLANPTEWVVVAELFSAHDVFEINHVAWARRADKDKRWKNEEVVLSTGDDGEVQVWTLDMLASPQS</sequence>
<dbReference type="GeneID" id="13288616"/>
<evidence type="ECO:0000313" key="7">
    <source>
        <dbReference type="Proteomes" id="UP000002668"/>
    </source>
</evidence>
<organism evidence="7">
    <name type="scientific">Leptosphaeria maculans (strain JN3 / isolate v23.1.3 / race Av1-4-5-6-7-8)</name>
    <name type="common">Blackleg fungus</name>
    <name type="synonym">Phoma lingam</name>
    <dbReference type="NCBI Taxonomy" id="985895"/>
    <lineage>
        <taxon>Eukaryota</taxon>
        <taxon>Fungi</taxon>
        <taxon>Dikarya</taxon>
        <taxon>Ascomycota</taxon>
        <taxon>Pezizomycotina</taxon>
        <taxon>Dothideomycetes</taxon>
        <taxon>Pleosporomycetidae</taxon>
        <taxon>Pleosporales</taxon>
        <taxon>Pleosporineae</taxon>
        <taxon>Leptosphaeriaceae</taxon>
        <taxon>Plenodomus</taxon>
        <taxon>Plenodomus lingam/Leptosphaeria maculans species complex</taxon>
    </lineage>
</organism>
<evidence type="ECO:0000256" key="5">
    <source>
        <dbReference type="SAM" id="MobiDB-lite"/>
    </source>
</evidence>
<evidence type="ECO:0000256" key="2">
    <source>
        <dbReference type="ARBA" id="ARBA00022737"/>
    </source>
</evidence>
<feature type="repeat" description="WD" evidence="4">
    <location>
        <begin position="541"/>
        <end position="575"/>
    </location>
</feature>
<dbReference type="Gene3D" id="2.130.10.10">
    <property type="entry name" value="YVTN repeat-like/Quinoprotein amine dehydrogenase"/>
    <property type="match status" value="1"/>
</dbReference>
<comment type="function">
    <text evidence="3">Essential component of the cytosolic iron-sulfur (Fe/S) protein assembly machinery. Required for the maturation of extramitochondrial Fe/S proteins.</text>
</comment>
<dbReference type="GO" id="GO:0016226">
    <property type="term" value="P:iron-sulfur cluster assembly"/>
    <property type="evidence" value="ECO:0007669"/>
    <property type="project" value="UniProtKB-UniRule"/>
</dbReference>
<dbReference type="CDD" id="cd00200">
    <property type="entry name" value="WD40"/>
    <property type="match status" value="1"/>
</dbReference>
<dbReference type="AlphaFoldDB" id="E5R4D5"/>
<dbReference type="InParanoid" id="E5R4D5"/>
<dbReference type="Pfam" id="PF00400">
    <property type="entry name" value="WD40"/>
    <property type="match status" value="5"/>
</dbReference>
<dbReference type="HOGENOM" id="CLU_319831_0_0_1"/>
<keyword evidence="2" id="KW-0677">Repeat</keyword>
<dbReference type="InterPro" id="IPR028608">
    <property type="entry name" value="CIAO1/Cia1"/>
</dbReference>
<dbReference type="eggNOG" id="KOG0645">
    <property type="taxonomic scope" value="Eukaryota"/>
</dbReference>
<protein>
    <recommendedName>
        <fullName evidence="3">Probable cytosolic iron-sulfur protein assembly protein 1</fullName>
    </recommendedName>
</protein>
<proteinExistence type="inferred from homology"/>
<accession>E5R4D5</accession>
<evidence type="ECO:0000256" key="4">
    <source>
        <dbReference type="PROSITE-ProRule" id="PRU00221"/>
    </source>
</evidence>
<dbReference type="PANTHER" id="PTHR19920">
    <property type="entry name" value="WD40 PROTEIN CIAO1"/>
    <property type="match status" value="1"/>
</dbReference>
<dbReference type="GO" id="GO:0097361">
    <property type="term" value="C:cytosolic [4Fe-4S] assembly targeting complex"/>
    <property type="evidence" value="ECO:0007669"/>
    <property type="project" value="InterPro"/>
</dbReference>
<dbReference type="Proteomes" id="UP000002668">
    <property type="component" value="Genome"/>
</dbReference>
<feature type="region of interest" description="Disordered" evidence="5">
    <location>
        <begin position="462"/>
        <end position="491"/>
    </location>
</feature>